<protein>
    <submittedName>
        <fullName evidence="1">Uncharacterized protein</fullName>
    </submittedName>
</protein>
<comment type="caution">
    <text evidence="1">The sequence shown here is derived from an EMBL/GenBank/DDBJ whole genome shotgun (WGS) entry which is preliminary data.</text>
</comment>
<dbReference type="OrthoDB" id="10264149at2759"/>
<gene>
    <name evidence="1" type="ORF">PXEA_LOCUS388</name>
</gene>
<dbReference type="AlphaFoldDB" id="A0A448WAJ7"/>
<accession>A0A448WAJ7</accession>
<reference evidence="1" key="1">
    <citation type="submission" date="2018-11" db="EMBL/GenBank/DDBJ databases">
        <authorList>
            <consortium name="Pathogen Informatics"/>
        </authorList>
    </citation>
    <scope>NUCLEOTIDE SEQUENCE</scope>
</reference>
<name>A0A448WAJ7_9PLAT</name>
<dbReference type="EMBL" id="CAAALY010000694">
    <property type="protein sequence ID" value="VEL06948.1"/>
    <property type="molecule type" value="Genomic_DNA"/>
</dbReference>
<evidence type="ECO:0000313" key="1">
    <source>
        <dbReference type="EMBL" id="VEL06948.1"/>
    </source>
</evidence>
<evidence type="ECO:0000313" key="2">
    <source>
        <dbReference type="Proteomes" id="UP000784294"/>
    </source>
</evidence>
<dbReference type="Proteomes" id="UP000784294">
    <property type="component" value="Unassembled WGS sequence"/>
</dbReference>
<organism evidence="1 2">
    <name type="scientific">Protopolystoma xenopodis</name>
    <dbReference type="NCBI Taxonomy" id="117903"/>
    <lineage>
        <taxon>Eukaryota</taxon>
        <taxon>Metazoa</taxon>
        <taxon>Spiralia</taxon>
        <taxon>Lophotrochozoa</taxon>
        <taxon>Platyhelminthes</taxon>
        <taxon>Monogenea</taxon>
        <taxon>Polyopisthocotylea</taxon>
        <taxon>Polystomatidea</taxon>
        <taxon>Polystomatidae</taxon>
        <taxon>Protopolystoma</taxon>
    </lineage>
</organism>
<keyword evidence="2" id="KW-1185">Reference proteome</keyword>
<sequence>MIQGGSRLAIKNSNKKYDFWLYCIVMGFAQPDQRPGKLTSSNFPLEWFQGVCIIATKSPPLLSSETLRSELEHNSALSSKNLSQMCLLLDNNAEVMSLISRMSITQVSYLMSIYRLESLW</sequence>
<proteinExistence type="predicted"/>